<dbReference type="AlphaFoldDB" id="A0A7M2YVB2"/>
<accession>A0A7M2YVB2</accession>
<evidence type="ECO:0000313" key="2">
    <source>
        <dbReference type="Proteomes" id="UP000254134"/>
    </source>
</evidence>
<gene>
    <name evidence="1" type="ORF">Gocc_2670</name>
</gene>
<evidence type="ECO:0000313" key="1">
    <source>
        <dbReference type="EMBL" id="RDI73529.1"/>
    </source>
</evidence>
<organism evidence="1 2">
    <name type="scientific">Gaiella occulta</name>
    <dbReference type="NCBI Taxonomy" id="1002870"/>
    <lineage>
        <taxon>Bacteria</taxon>
        <taxon>Bacillati</taxon>
        <taxon>Actinomycetota</taxon>
        <taxon>Thermoleophilia</taxon>
        <taxon>Gaiellales</taxon>
        <taxon>Gaiellaceae</taxon>
        <taxon>Gaiella</taxon>
    </lineage>
</organism>
<reference evidence="1 2" key="1">
    <citation type="submission" date="2018-07" db="EMBL/GenBank/DDBJ databases">
        <title>High-quality-draft genome sequence of Gaiella occulta.</title>
        <authorList>
            <person name="Severino R."/>
            <person name="Froufe H.J.C."/>
            <person name="Rainey F.A."/>
            <person name="Barroso C."/>
            <person name="Albuquerque L."/>
            <person name="Lobo-Da-Cunha A."/>
            <person name="Da Costa M.S."/>
            <person name="Egas C."/>
        </authorList>
    </citation>
    <scope>NUCLEOTIDE SEQUENCE [LARGE SCALE GENOMIC DNA]</scope>
    <source>
        <strain evidence="1 2">F2-233</strain>
    </source>
</reference>
<reference evidence="2" key="2">
    <citation type="journal article" date="2019" name="MicrobiologyOpen">
        <title>High-quality draft genome sequence of Gaiella occulta isolated from a 150 meter deep mineral water borehole and comparison with the genome sequences of other deep-branching lineages of the phylum Actinobacteria.</title>
        <authorList>
            <person name="Severino R."/>
            <person name="Froufe H.J.C."/>
            <person name="Barroso C."/>
            <person name="Albuquerque L."/>
            <person name="Lobo-da-Cunha A."/>
            <person name="da Costa M.S."/>
            <person name="Egas C."/>
        </authorList>
    </citation>
    <scope>NUCLEOTIDE SEQUENCE [LARGE SCALE GENOMIC DNA]</scope>
    <source>
        <strain evidence="2">F2-233</strain>
    </source>
</reference>
<dbReference type="EMBL" id="QQZY01000008">
    <property type="protein sequence ID" value="RDI73529.1"/>
    <property type="molecule type" value="Genomic_DNA"/>
</dbReference>
<proteinExistence type="predicted"/>
<dbReference type="Proteomes" id="UP000254134">
    <property type="component" value="Unassembled WGS sequence"/>
</dbReference>
<sequence>MSELVPYGDRDVMTPDEIALLRWDDDGGAVDPLDDEPIEMGSMQWLSDPVSIEVGVDVVQWPAGGRAA</sequence>
<keyword evidence="2" id="KW-1185">Reference proteome</keyword>
<name>A0A7M2YVB2_9ACTN</name>
<protein>
    <submittedName>
        <fullName evidence="1">Uncharacterized protein</fullName>
    </submittedName>
</protein>
<comment type="caution">
    <text evidence="1">The sequence shown here is derived from an EMBL/GenBank/DDBJ whole genome shotgun (WGS) entry which is preliminary data.</text>
</comment>